<evidence type="ECO:0000313" key="6">
    <source>
        <dbReference type="EMBL" id="QLY34617.1"/>
    </source>
</evidence>
<dbReference type="InterPro" id="IPR036291">
    <property type="entry name" value="NAD(P)-bd_dom_sf"/>
</dbReference>
<dbReference type="SUPFAM" id="SSF51735">
    <property type="entry name" value="NAD(P)-binding Rossmann-fold domains"/>
    <property type="match status" value="1"/>
</dbReference>
<sequence>MTNNQVSVLGLGAMGRALAAALVKGGVATTVWNRTAGRDGELVAAGAVGAGSVVEAVRGSGVVISVLLDHKSVHETLDPVVAELRGKQLINLTSTTPEESREFAVWAASHGIEFLDGGIMAIPPMIGTQASSILYSGARAVFDEHQGVLELLGAAEFLGEDAGVAALYDFSLLSAMYLMFAGFFHGAAMVGSAGVSAQEFARRAVPWVTAMAQGLPEYARVIDSGDYRAQVQHLEFQKAAFDAIVRASRDAGVATDLVAPVAELIDRQVRNGHGAMAFERTIEELR</sequence>
<proteinExistence type="inferred from homology"/>
<feature type="domain" description="6-phosphogluconate dehydrogenase NADP-binding" evidence="4">
    <location>
        <begin position="5"/>
        <end position="154"/>
    </location>
</feature>
<dbReference type="Gene3D" id="1.10.1040.10">
    <property type="entry name" value="N-(1-d-carboxylethyl)-l-norvaline Dehydrogenase, domain 2"/>
    <property type="match status" value="1"/>
</dbReference>
<dbReference type="InterPro" id="IPR006115">
    <property type="entry name" value="6PGDH_NADP-bd"/>
</dbReference>
<dbReference type="InterPro" id="IPR015815">
    <property type="entry name" value="HIBADH-related"/>
</dbReference>
<feature type="signal peptide" evidence="3">
    <location>
        <begin position="1"/>
        <end position="19"/>
    </location>
</feature>
<evidence type="ECO:0000313" key="7">
    <source>
        <dbReference type="Proteomes" id="UP000515512"/>
    </source>
</evidence>
<organism evidence="6 7">
    <name type="scientific">Nocardia huaxiensis</name>
    <dbReference type="NCBI Taxonomy" id="2755382"/>
    <lineage>
        <taxon>Bacteria</taxon>
        <taxon>Bacillati</taxon>
        <taxon>Actinomycetota</taxon>
        <taxon>Actinomycetes</taxon>
        <taxon>Mycobacteriales</taxon>
        <taxon>Nocardiaceae</taxon>
        <taxon>Nocardia</taxon>
    </lineage>
</organism>
<accession>A0A7D6VJT8</accession>
<dbReference type="Proteomes" id="UP000515512">
    <property type="component" value="Chromosome"/>
</dbReference>
<dbReference type="GO" id="GO:0016491">
    <property type="term" value="F:oxidoreductase activity"/>
    <property type="evidence" value="ECO:0007669"/>
    <property type="project" value="UniProtKB-KW"/>
</dbReference>
<gene>
    <name evidence="6" type="ORF">H0264_23660</name>
</gene>
<keyword evidence="7" id="KW-1185">Reference proteome</keyword>
<evidence type="ECO:0000259" key="4">
    <source>
        <dbReference type="Pfam" id="PF03446"/>
    </source>
</evidence>
<dbReference type="EMBL" id="CP059399">
    <property type="protein sequence ID" value="QLY34617.1"/>
    <property type="molecule type" value="Genomic_DNA"/>
</dbReference>
<keyword evidence="2" id="KW-0560">Oxidoreductase</keyword>
<dbReference type="Pfam" id="PF03446">
    <property type="entry name" value="NAD_binding_2"/>
    <property type="match status" value="1"/>
</dbReference>
<feature type="domain" description="NADPH-dependent reductive aminase-like C-terminal" evidence="5">
    <location>
        <begin position="161"/>
        <end position="286"/>
    </location>
</feature>
<dbReference type="PANTHER" id="PTHR43580">
    <property type="entry name" value="OXIDOREDUCTASE GLYR1-RELATED"/>
    <property type="match status" value="1"/>
</dbReference>
<dbReference type="Gene3D" id="3.40.50.720">
    <property type="entry name" value="NAD(P)-binding Rossmann-like Domain"/>
    <property type="match status" value="1"/>
</dbReference>
<dbReference type="PIRSF" id="PIRSF000103">
    <property type="entry name" value="HIBADH"/>
    <property type="match status" value="1"/>
</dbReference>
<evidence type="ECO:0000256" key="2">
    <source>
        <dbReference type="ARBA" id="ARBA00023002"/>
    </source>
</evidence>
<dbReference type="KEGG" id="nhu:H0264_23660"/>
<evidence type="ECO:0000259" key="5">
    <source>
        <dbReference type="Pfam" id="PF21761"/>
    </source>
</evidence>
<keyword evidence="3" id="KW-0732">Signal</keyword>
<feature type="chain" id="PRO_5039586433" evidence="3">
    <location>
        <begin position="20"/>
        <end position="286"/>
    </location>
</feature>
<dbReference type="InterPro" id="IPR013328">
    <property type="entry name" value="6PGD_dom2"/>
</dbReference>
<dbReference type="PANTHER" id="PTHR43580:SF2">
    <property type="entry name" value="CYTOKINE-LIKE NUCLEAR FACTOR N-PAC"/>
    <property type="match status" value="1"/>
</dbReference>
<dbReference type="InterPro" id="IPR048666">
    <property type="entry name" value="RedAm-like_C"/>
</dbReference>
<name>A0A7D6VJT8_9NOCA</name>
<dbReference type="GO" id="GO:0050661">
    <property type="term" value="F:NADP binding"/>
    <property type="evidence" value="ECO:0007669"/>
    <property type="project" value="InterPro"/>
</dbReference>
<reference evidence="6 7" key="1">
    <citation type="submission" date="2020-07" db="EMBL/GenBank/DDBJ databases">
        <authorList>
            <person name="Zhuang K."/>
            <person name="Ran Y."/>
        </authorList>
    </citation>
    <scope>NUCLEOTIDE SEQUENCE [LARGE SCALE GENOMIC DNA]</scope>
    <source>
        <strain evidence="6 7">WCH-YHL-001</strain>
    </source>
</reference>
<evidence type="ECO:0000256" key="1">
    <source>
        <dbReference type="ARBA" id="ARBA00009080"/>
    </source>
</evidence>
<dbReference type="InterPro" id="IPR051265">
    <property type="entry name" value="HIBADH-related_NP60_sf"/>
</dbReference>
<protein>
    <submittedName>
        <fullName evidence="6">NAD(P)-dependent oxidoreductase</fullName>
    </submittedName>
</protein>
<comment type="similarity">
    <text evidence="1">Belongs to the HIBADH-related family.</text>
</comment>
<evidence type="ECO:0000256" key="3">
    <source>
        <dbReference type="SAM" id="SignalP"/>
    </source>
</evidence>
<dbReference type="Pfam" id="PF21761">
    <property type="entry name" value="RedAm-like_C"/>
    <property type="match status" value="1"/>
</dbReference>
<dbReference type="AlphaFoldDB" id="A0A7D6VJT8"/>